<comment type="similarity">
    <text evidence="8 9">Belongs to the TRAP transporter small permease family.</text>
</comment>
<accession>A0A8S8XIE6</accession>
<keyword evidence="5 9" id="KW-0812">Transmembrane</keyword>
<dbReference type="InterPro" id="IPR055348">
    <property type="entry name" value="DctQ"/>
</dbReference>
<evidence type="ECO:0000256" key="4">
    <source>
        <dbReference type="ARBA" id="ARBA00022519"/>
    </source>
</evidence>
<evidence type="ECO:0000313" key="11">
    <source>
        <dbReference type="EMBL" id="GIL41729.1"/>
    </source>
</evidence>
<comment type="function">
    <text evidence="9">Part of the tripartite ATP-independent periplasmic (TRAP) transport system.</text>
</comment>
<dbReference type="AlphaFoldDB" id="A0A8S8XIE6"/>
<comment type="subunit">
    <text evidence="9">The complex comprises the extracytoplasmic solute receptor protein and the two transmembrane proteins.</text>
</comment>
<dbReference type="Proteomes" id="UP000681075">
    <property type="component" value="Unassembled WGS sequence"/>
</dbReference>
<proteinExistence type="inferred from homology"/>
<comment type="subcellular location">
    <subcellularLocation>
        <location evidence="1 9">Cell inner membrane</location>
        <topology evidence="1 9">Multi-pass membrane protein</topology>
    </subcellularLocation>
</comment>
<organism evidence="11 12">
    <name type="scientific">Roseiterribacter gracilis</name>
    <dbReference type="NCBI Taxonomy" id="2812848"/>
    <lineage>
        <taxon>Bacteria</taxon>
        <taxon>Pseudomonadati</taxon>
        <taxon>Pseudomonadota</taxon>
        <taxon>Alphaproteobacteria</taxon>
        <taxon>Rhodospirillales</taxon>
        <taxon>Roseiterribacteraceae</taxon>
        <taxon>Roseiterribacter</taxon>
    </lineage>
</organism>
<evidence type="ECO:0000313" key="12">
    <source>
        <dbReference type="Proteomes" id="UP000681075"/>
    </source>
</evidence>
<keyword evidence="7 9" id="KW-0472">Membrane</keyword>
<evidence type="ECO:0000256" key="6">
    <source>
        <dbReference type="ARBA" id="ARBA00022989"/>
    </source>
</evidence>
<dbReference type="GO" id="GO:0015740">
    <property type="term" value="P:C4-dicarboxylate transport"/>
    <property type="evidence" value="ECO:0007669"/>
    <property type="project" value="TreeGrafter"/>
</dbReference>
<keyword evidence="2 9" id="KW-0813">Transport</keyword>
<keyword evidence="6 9" id="KW-1133">Transmembrane helix</keyword>
<keyword evidence="12" id="KW-1185">Reference proteome</keyword>
<evidence type="ECO:0000256" key="1">
    <source>
        <dbReference type="ARBA" id="ARBA00004429"/>
    </source>
</evidence>
<name>A0A8S8XIE6_9PROT</name>
<evidence type="ECO:0000259" key="10">
    <source>
        <dbReference type="Pfam" id="PF04290"/>
    </source>
</evidence>
<evidence type="ECO:0000256" key="7">
    <source>
        <dbReference type="ARBA" id="ARBA00023136"/>
    </source>
</evidence>
<dbReference type="PANTHER" id="PTHR35011:SF10">
    <property type="entry name" value="TRAP TRANSPORTER SMALL PERMEASE PROTEIN"/>
    <property type="match status" value="1"/>
</dbReference>
<feature type="domain" description="Tripartite ATP-independent periplasmic transporters DctQ component" evidence="10">
    <location>
        <begin position="47"/>
        <end position="173"/>
    </location>
</feature>
<dbReference type="GO" id="GO:0005886">
    <property type="term" value="C:plasma membrane"/>
    <property type="evidence" value="ECO:0007669"/>
    <property type="project" value="UniProtKB-SubCell"/>
</dbReference>
<feature type="transmembrane region" description="Helical" evidence="9">
    <location>
        <begin position="108"/>
        <end position="126"/>
    </location>
</feature>
<evidence type="ECO:0000256" key="3">
    <source>
        <dbReference type="ARBA" id="ARBA00022475"/>
    </source>
</evidence>
<dbReference type="Pfam" id="PF04290">
    <property type="entry name" value="DctQ"/>
    <property type="match status" value="1"/>
</dbReference>
<comment type="caution">
    <text evidence="11">The sequence shown here is derived from an EMBL/GenBank/DDBJ whole genome shotgun (WGS) entry which is preliminary data.</text>
</comment>
<feature type="transmembrane region" description="Helical" evidence="9">
    <location>
        <begin position="33"/>
        <end position="57"/>
    </location>
</feature>
<keyword evidence="4 9" id="KW-0997">Cell inner membrane</keyword>
<evidence type="ECO:0000256" key="9">
    <source>
        <dbReference type="RuleBase" id="RU369079"/>
    </source>
</evidence>
<feature type="transmembrane region" description="Helical" evidence="9">
    <location>
        <begin position="69"/>
        <end position="87"/>
    </location>
</feature>
<feature type="transmembrane region" description="Helical" evidence="9">
    <location>
        <begin position="151"/>
        <end position="173"/>
    </location>
</feature>
<dbReference type="GO" id="GO:0022857">
    <property type="term" value="F:transmembrane transporter activity"/>
    <property type="evidence" value="ECO:0007669"/>
    <property type="project" value="UniProtKB-UniRule"/>
</dbReference>
<sequence>MKTEIFDPAVQPNAFVPPNASPLDFALGLVNRILTILSAIALVIAGAVLTYGMFVRYWLRIPTDWQDELTVFLLVGATFLSAGYIQFKRGHVGIDALAEILPPKADRVRRWLADLLSFLFCLFFSWKSWTLVAEAIHEGQVTQTTWAPPLWIPYGMMAVGMTVLTLQLFLQLIMKRQPK</sequence>
<evidence type="ECO:0000256" key="2">
    <source>
        <dbReference type="ARBA" id="ARBA00022448"/>
    </source>
</evidence>
<dbReference type="PANTHER" id="PTHR35011">
    <property type="entry name" value="2,3-DIKETO-L-GULONATE TRAP TRANSPORTER SMALL PERMEASE PROTEIN YIAM"/>
    <property type="match status" value="1"/>
</dbReference>
<protein>
    <recommendedName>
        <fullName evidence="9">TRAP transporter small permease protein</fullName>
    </recommendedName>
</protein>
<evidence type="ECO:0000256" key="5">
    <source>
        <dbReference type="ARBA" id="ARBA00022692"/>
    </source>
</evidence>
<dbReference type="RefSeq" id="WP_420245343.1">
    <property type="nucleotide sequence ID" value="NZ_BOPV01000001.1"/>
</dbReference>
<reference evidence="11" key="1">
    <citation type="submission" date="2021-02" db="EMBL/GenBank/DDBJ databases">
        <title>Genome sequence of Rhodospirillales sp. strain TMPK1 isolated from soil.</title>
        <authorList>
            <person name="Nakai R."/>
            <person name="Kusada H."/>
            <person name="Tamaki H."/>
        </authorList>
    </citation>
    <scope>NUCLEOTIDE SEQUENCE</scope>
    <source>
        <strain evidence="11">TMPK1</strain>
    </source>
</reference>
<dbReference type="InterPro" id="IPR007387">
    <property type="entry name" value="TRAP_DctQ"/>
</dbReference>
<dbReference type="EMBL" id="BOPV01000001">
    <property type="protein sequence ID" value="GIL41729.1"/>
    <property type="molecule type" value="Genomic_DNA"/>
</dbReference>
<keyword evidence="3" id="KW-1003">Cell membrane</keyword>
<gene>
    <name evidence="11" type="ORF">TMPK1_39660</name>
</gene>
<evidence type="ECO:0000256" key="8">
    <source>
        <dbReference type="ARBA" id="ARBA00038436"/>
    </source>
</evidence>